<evidence type="ECO:0000256" key="1">
    <source>
        <dbReference type="ARBA" id="ARBA00005445"/>
    </source>
</evidence>
<dbReference type="Proteomes" id="UP000076532">
    <property type="component" value="Unassembled WGS sequence"/>
</dbReference>
<dbReference type="AlphaFoldDB" id="A0A167UY20"/>
<accession>A0A167UY20</accession>
<dbReference type="OrthoDB" id="10264374at2759"/>
<evidence type="ECO:0000256" key="3">
    <source>
        <dbReference type="SAM" id="SignalP"/>
    </source>
</evidence>
<name>A0A167UY20_9AGAM</name>
<dbReference type="Pfam" id="PF11999">
    <property type="entry name" value="Ice_binding"/>
    <property type="match status" value="1"/>
</dbReference>
<dbReference type="EMBL" id="KV417923">
    <property type="protein sequence ID" value="KZP04431.1"/>
    <property type="molecule type" value="Genomic_DNA"/>
</dbReference>
<evidence type="ECO:0000313" key="4">
    <source>
        <dbReference type="EMBL" id="KZP04431.1"/>
    </source>
</evidence>
<gene>
    <name evidence="4" type="ORF">FIBSPDRAFT_1054696</name>
</gene>
<reference evidence="4 5" key="1">
    <citation type="journal article" date="2016" name="Mol. Biol. Evol.">
        <title>Comparative Genomics of Early-Diverging Mushroom-Forming Fungi Provides Insights into the Origins of Lignocellulose Decay Capabilities.</title>
        <authorList>
            <person name="Nagy L.G."/>
            <person name="Riley R."/>
            <person name="Tritt A."/>
            <person name="Adam C."/>
            <person name="Daum C."/>
            <person name="Floudas D."/>
            <person name="Sun H."/>
            <person name="Yadav J.S."/>
            <person name="Pangilinan J."/>
            <person name="Larsson K.H."/>
            <person name="Matsuura K."/>
            <person name="Barry K."/>
            <person name="Labutti K."/>
            <person name="Kuo R."/>
            <person name="Ohm R.A."/>
            <person name="Bhattacharya S.S."/>
            <person name="Shirouzu T."/>
            <person name="Yoshinaga Y."/>
            <person name="Martin F.M."/>
            <person name="Grigoriev I.V."/>
            <person name="Hibbett D.S."/>
        </authorList>
    </citation>
    <scope>NUCLEOTIDE SEQUENCE [LARGE SCALE GENOMIC DNA]</scope>
    <source>
        <strain evidence="4 5">CBS 109695</strain>
    </source>
</reference>
<keyword evidence="2 3" id="KW-0732">Signal</keyword>
<feature type="signal peptide" evidence="3">
    <location>
        <begin position="1"/>
        <end position="17"/>
    </location>
</feature>
<protein>
    <submittedName>
        <fullName evidence="4">Antifreeze protein</fullName>
    </submittedName>
</protein>
<keyword evidence="5" id="KW-1185">Reference proteome</keyword>
<proteinExistence type="inferred from homology"/>
<evidence type="ECO:0000313" key="5">
    <source>
        <dbReference type="Proteomes" id="UP000076532"/>
    </source>
</evidence>
<dbReference type="InterPro" id="IPR021884">
    <property type="entry name" value="Ice-bd_prot"/>
</dbReference>
<comment type="similarity">
    <text evidence="1">Belongs to the ice-binding protein family.</text>
</comment>
<evidence type="ECO:0000256" key="2">
    <source>
        <dbReference type="ARBA" id="ARBA00022729"/>
    </source>
</evidence>
<organism evidence="4 5">
    <name type="scientific">Athelia psychrophila</name>
    <dbReference type="NCBI Taxonomy" id="1759441"/>
    <lineage>
        <taxon>Eukaryota</taxon>
        <taxon>Fungi</taxon>
        <taxon>Dikarya</taxon>
        <taxon>Basidiomycota</taxon>
        <taxon>Agaricomycotina</taxon>
        <taxon>Agaricomycetes</taxon>
        <taxon>Agaricomycetidae</taxon>
        <taxon>Atheliales</taxon>
        <taxon>Atheliaceae</taxon>
        <taxon>Athelia</taxon>
    </lineage>
</organism>
<sequence length="245" mass="24845">MSSLAIAILFLSNSCLAAGPIAVHLGTAANYAIIGQAGISSVPNSVITGNIAVSPIAATAITGFGLTMSADGTYSTASQVKGKVYAADYASPTPARLTTAVSDMQTAYNNVTARANPDFSEVGAGVIGGHTFTPGFYKWTSTVSIDSSITIHGAAHDQFIFQIAGTLTSASGSNVILSGKVTAANIVWVVADAVTLGTNSKFEGTILGKTGITMQTSSNINGRLLAQTAVALQMATVTKPLVKKP</sequence>
<feature type="chain" id="PRO_5007893215" evidence="3">
    <location>
        <begin position="18"/>
        <end position="245"/>
    </location>
</feature>